<comment type="caution">
    <text evidence="1">The sequence shown here is derived from an EMBL/GenBank/DDBJ whole genome shotgun (WGS) entry which is preliminary data.</text>
</comment>
<gene>
    <name evidence="1" type="ORF">R3P38DRAFT_3216053</name>
</gene>
<accession>A0AAW0A7Z5</accession>
<name>A0AAW0A7Z5_9AGAR</name>
<evidence type="ECO:0000313" key="2">
    <source>
        <dbReference type="Proteomes" id="UP001362999"/>
    </source>
</evidence>
<reference evidence="1 2" key="1">
    <citation type="journal article" date="2024" name="J Genomics">
        <title>Draft genome sequencing and assembly of Favolaschia claudopus CIRM-BRFM 2984 isolated from oak limbs.</title>
        <authorList>
            <person name="Navarro D."/>
            <person name="Drula E."/>
            <person name="Chaduli D."/>
            <person name="Cazenave R."/>
            <person name="Ahrendt S."/>
            <person name="Wang J."/>
            <person name="Lipzen A."/>
            <person name="Daum C."/>
            <person name="Barry K."/>
            <person name="Grigoriev I.V."/>
            <person name="Favel A."/>
            <person name="Rosso M.N."/>
            <person name="Martin F."/>
        </authorList>
    </citation>
    <scope>NUCLEOTIDE SEQUENCE [LARGE SCALE GENOMIC DNA]</scope>
    <source>
        <strain evidence="1 2">CIRM-BRFM 2984</strain>
    </source>
</reference>
<dbReference type="EMBL" id="JAWWNJ010000081">
    <property type="protein sequence ID" value="KAK7001772.1"/>
    <property type="molecule type" value="Genomic_DNA"/>
</dbReference>
<dbReference type="AlphaFoldDB" id="A0AAW0A7Z5"/>
<organism evidence="1 2">
    <name type="scientific">Favolaschia claudopus</name>
    <dbReference type="NCBI Taxonomy" id="2862362"/>
    <lineage>
        <taxon>Eukaryota</taxon>
        <taxon>Fungi</taxon>
        <taxon>Dikarya</taxon>
        <taxon>Basidiomycota</taxon>
        <taxon>Agaricomycotina</taxon>
        <taxon>Agaricomycetes</taxon>
        <taxon>Agaricomycetidae</taxon>
        <taxon>Agaricales</taxon>
        <taxon>Marasmiineae</taxon>
        <taxon>Mycenaceae</taxon>
        <taxon>Favolaschia</taxon>
    </lineage>
</organism>
<keyword evidence="2" id="KW-1185">Reference proteome</keyword>
<protein>
    <submittedName>
        <fullName evidence="1">Uncharacterized protein</fullName>
    </submittedName>
</protein>
<sequence>MFVAQYMTRPSRTTLPRRTTPGCLSHSLAAKVADDIAAVHSLKPRLQHASNHGVLDIANFPPSDEEEEVVTNMSDKRTLVAILMPSFSPRAATNAFPGSLTFVVAVLAQEGLDLAGGFSLYITGVQPTIYTPNQSSAVSASLTAQGSTNALPLHHRQGLRVFNASFRPQIALIPDRLVLTPTPGSDSTRANPSVVRAAVSSYPLFLPFAPWWRGEGQREAGRERVAT</sequence>
<proteinExistence type="predicted"/>
<evidence type="ECO:0000313" key="1">
    <source>
        <dbReference type="EMBL" id="KAK7001772.1"/>
    </source>
</evidence>
<dbReference type="Proteomes" id="UP001362999">
    <property type="component" value="Unassembled WGS sequence"/>
</dbReference>